<protein>
    <submittedName>
        <fullName evidence="1">31717_t:CDS:1</fullName>
    </submittedName>
</protein>
<dbReference type="EMBL" id="CAJVQC010054355">
    <property type="protein sequence ID" value="CAG8794081.1"/>
    <property type="molecule type" value="Genomic_DNA"/>
</dbReference>
<keyword evidence="2" id="KW-1185">Reference proteome</keyword>
<proteinExistence type="predicted"/>
<feature type="non-terminal residue" evidence="1">
    <location>
        <position position="1"/>
    </location>
</feature>
<accession>A0ACA9RHV7</accession>
<evidence type="ECO:0000313" key="2">
    <source>
        <dbReference type="Proteomes" id="UP000789920"/>
    </source>
</evidence>
<feature type="non-terminal residue" evidence="1">
    <location>
        <position position="50"/>
    </location>
</feature>
<gene>
    <name evidence="1" type="ORF">RPERSI_LOCUS19686</name>
</gene>
<dbReference type="Proteomes" id="UP000789920">
    <property type="component" value="Unassembled WGS sequence"/>
</dbReference>
<name>A0ACA9RHV7_9GLOM</name>
<evidence type="ECO:0000313" key="1">
    <source>
        <dbReference type="EMBL" id="CAG8794081.1"/>
    </source>
</evidence>
<sequence length="50" mass="5615">GSGLYYAGFACVLGGLFIYHVNPAEEPKFEREYDEEELANNVNEKDLESS</sequence>
<organism evidence="1 2">
    <name type="scientific">Racocetra persica</name>
    <dbReference type="NCBI Taxonomy" id="160502"/>
    <lineage>
        <taxon>Eukaryota</taxon>
        <taxon>Fungi</taxon>
        <taxon>Fungi incertae sedis</taxon>
        <taxon>Mucoromycota</taxon>
        <taxon>Glomeromycotina</taxon>
        <taxon>Glomeromycetes</taxon>
        <taxon>Diversisporales</taxon>
        <taxon>Gigasporaceae</taxon>
        <taxon>Racocetra</taxon>
    </lineage>
</organism>
<comment type="caution">
    <text evidence="1">The sequence shown here is derived from an EMBL/GenBank/DDBJ whole genome shotgun (WGS) entry which is preliminary data.</text>
</comment>
<reference evidence="1" key="1">
    <citation type="submission" date="2021-06" db="EMBL/GenBank/DDBJ databases">
        <authorList>
            <person name="Kallberg Y."/>
            <person name="Tangrot J."/>
            <person name="Rosling A."/>
        </authorList>
    </citation>
    <scope>NUCLEOTIDE SEQUENCE</scope>
    <source>
        <strain evidence="1">MA461A</strain>
    </source>
</reference>